<reference evidence="4" key="1">
    <citation type="submission" date="2022-03" db="EMBL/GenBank/DDBJ databases">
        <title>A functionally conserved STORR gene fusion in Papaver species that diverged 16.8 million years ago.</title>
        <authorList>
            <person name="Catania T."/>
        </authorList>
    </citation>
    <scope>NUCLEOTIDE SEQUENCE</scope>
    <source>
        <strain evidence="4">S-191538</strain>
    </source>
</reference>
<evidence type="ECO:0000259" key="2">
    <source>
        <dbReference type="Pfam" id="PF12776"/>
    </source>
</evidence>
<comment type="caution">
    <text evidence="4">The sequence shown here is derived from an EMBL/GenBank/DDBJ whole genome shotgun (WGS) entry which is preliminary data.</text>
</comment>
<dbReference type="PANTHER" id="PTHR46929:SF33">
    <property type="entry name" value="L10-INTERACTING MYB DOMAIN-CONTAINING PROTEIN-LIKE ISOFORM X1"/>
    <property type="match status" value="1"/>
</dbReference>
<sequence length="415" mass="46851">MVVADDNMWDTYIKAHPDARSYRTKITPFYDELCKIYGGSAIDEKVTDMSHNEDMEDDSSSGKSSEMSGETPAIEGPAIEGDSAYDIENSSHPDEEGVSQRSTEEGTEFTVYDVENPDHSSETPNKQSDKVLSVQGALATVGSSSIVPTGDAYRSRVSWTPPMDRYFIDLMMDHVRQGNKIGRTFSKEAWMNMIALFSDKFGAQYDKDVLYNRFKTLRKQYVCIRSLLAHGGFEWDETLHMVKADVHVWDDYIKAHPEVRQYRVRPVPYYKELSTIYGDTSGRNGNLGGDPADNVLEDSSYLNGDILNQHNKRLPKMPMSSGYSKKLKNTEQSMIDAILEMASAVTSLAEKTKETSDTVSIDTWMAALRALPDIDEELFLDACDFLEVDEKRAKTFVVLDAGLRKKWLIRKLRPS</sequence>
<evidence type="ECO:0000313" key="4">
    <source>
        <dbReference type="EMBL" id="MCL7047337.1"/>
    </source>
</evidence>
<gene>
    <name evidence="4" type="ORF">MKW94_018452</name>
    <name evidence="3" type="ORF">MKW94_020303</name>
</gene>
<proteinExistence type="predicted"/>
<dbReference type="EMBL" id="JAJJMA010291786">
    <property type="protein sequence ID" value="MCL7047337.1"/>
    <property type="molecule type" value="Genomic_DNA"/>
</dbReference>
<dbReference type="EMBL" id="JAJJMA010102807">
    <property type="protein sequence ID" value="MCL7030544.1"/>
    <property type="molecule type" value="Genomic_DNA"/>
</dbReference>
<dbReference type="AlphaFoldDB" id="A0AA42B0U9"/>
<feature type="compositionally biased region" description="Low complexity" evidence="1">
    <location>
        <begin position="61"/>
        <end position="70"/>
    </location>
</feature>
<feature type="region of interest" description="Disordered" evidence="1">
    <location>
        <begin position="50"/>
        <end position="106"/>
    </location>
</feature>
<evidence type="ECO:0000256" key="1">
    <source>
        <dbReference type="SAM" id="MobiDB-lite"/>
    </source>
</evidence>
<evidence type="ECO:0000313" key="5">
    <source>
        <dbReference type="Proteomes" id="UP001177140"/>
    </source>
</evidence>
<organism evidence="4 5">
    <name type="scientific">Papaver nudicaule</name>
    <name type="common">Iceland poppy</name>
    <dbReference type="NCBI Taxonomy" id="74823"/>
    <lineage>
        <taxon>Eukaryota</taxon>
        <taxon>Viridiplantae</taxon>
        <taxon>Streptophyta</taxon>
        <taxon>Embryophyta</taxon>
        <taxon>Tracheophyta</taxon>
        <taxon>Spermatophyta</taxon>
        <taxon>Magnoliopsida</taxon>
        <taxon>Ranunculales</taxon>
        <taxon>Papaveraceae</taxon>
        <taxon>Papaveroideae</taxon>
        <taxon>Papaver</taxon>
    </lineage>
</organism>
<feature type="domain" description="Myb/SANT-like" evidence="2">
    <location>
        <begin position="158"/>
        <end position="252"/>
    </location>
</feature>
<name>A0AA42B0U9_PAPNU</name>
<evidence type="ECO:0000313" key="3">
    <source>
        <dbReference type="EMBL" id="MCL7030544.1"/>
    </source>
</evidence>
<dbReference type="PANTHER" id="PTHR46929">
    <property type="entry name" value="EXPRESSED PROTEIN"/>
    <property type="match status" value="1"/>
</dbReference>
<protein>
    <recommendedName>
        <fullName evidence="2">Myb/SANT-like domain-containing protein</fullName>
    </recommendedName>
</protein>
<dbReference type="Pfam" id="PF12776">
    <property type="entry name" value="Myb_DNA-bind_3"/>
    <property type="match status" value="1"/>
</dbReference>
<keyword evidence="5" id="KW-1185">Reference proteome</keyword>
<accession>A0AA42B0U9</accession>
<dbReference type="Proteomes" id="UP001177140">
    <property type="component" value="Unassembled WGS sequence"/>
</dbReference>
<dbReference type="InterPro" id="IPR024752">
    <property type="entry name" value="Myb/SANT-like_dom"/>
</dbReference>